<evidence type="ECO:0000313" key="2">
    <source>
        <dbReference type="Proteomes" id="UP001162501"/>
    </source>
</evidence>
<protein>
    <submittedName>
        <fullName evidence="1">Uncharacterized protein</fullName>
    </submittedName>
</protein>
<reference evidence="1" key="1">
    <citation type="submission" date="2023-05" db="EMBL/GenBank/DDBJ databases">
        <authorList>
            <consortium name="ELIXIR-Norway"/>
        </authorList>
    </citation>
    <scope>NUCLEOTIDE SEQUENCE</scope>
</reference>
<dbReference type="EMBL" id="OX596101">
    <property type="protein sequence ID" value="CAM9776293.1"/>
    <property type="molecule type" value="Genomic_DNA"/>
</dbReference>
<name>A0AC59YKU3_RANTA</name>
<evidence type="ECO:0000313" key="1">
    <source>
        <dbReference type="EMBL" id="CAM9776293.1"/>
    </source>
</evidence>
<organism evidence="1 2">
    <name type="scientific">Rangifer tarandus platyrhynchus</name>
    <name type="common">Svalbard reindeer</name>
    <dbReference type="NCBI Taxonomy" id="3082113"/>
    <lineage>
        <taxon>Eukaryota</taxon>
        <taxon>Metazoa</taxon>
        <taxon>Chordata</taxon>
        <taxon>Craniata</taxon>
        <taxon>Vertebrata</taxon>
        <taxon>Euteleostomi</taxon>
        <taxon>Mammalia</taxon>
        <taxon>Eutheria</taxon>
        <taxon>Laurasiatheria</taxon>
        <taxon>Artiodactyla</taxon>
        <taxon>Ruminantia</taxon>
        <taxon>Pecora</taxon>
        <taxon>Cervidae</taxon>
        <taxon>Odocoileinae</taxon>
        <taxon>Rangifer</taxon>
    </lineage>
</organism>
<accession>A0AC59YKU3</accession>
<gene>
    <name evidence="1" type="ORF">MRATA1EN22A_LOCUS7296</name>
</gene>
<reference evidence="1" key="2">
    <citation type="submission" date="2025-03" db="EMBL/GenBank/DDBJ databases">
        <authorList>
            <consortium name="ELIXIR-Norway"/>
            <consortium name="Elixir Norway"/>
        </authorList>
    </citation>
    <scope>NUCLEOTIDE SEQUENCE</scope>
</reference>
<dbReference type="Proteomes" id="UP001162501">
    <property type="component" value="Chromosome 17"/>
</dbReference>
<sequence>MFLIKENYKKNFKDPHPFVCPPLLPPFLRCTGRLSFCLGLDDFSCCSWSFGVPADVISHPHTPDLVPSVLSPDPICNPLRGQREIIALSQPLSSGFFASLVSCLFHPCPSPLGSDEKLLTVALEVLALKTVDDFSSRKIKPIDY</sequence>
<proteinExistence type="predicted"/>